<reference evidence="4 5" key="1">
    <citation type="submission" date="2017-02" db="EMBL/GenBank/DDBJ databases">
        <title>Complete genome sequences of Mycobacterium kansasii strains isolated from rhesus macaques.</title>
        <authorList>
            <person name="Panda A."/>
            <person name="Nagaraj S."/>
            <person name="Zhao X."/>
            <person name="Tettelin H."/>
            <person name="Detolla L.J."/>
        </authorList>
    </citation>
    <scope>NUCLEOTIDE SEQUENCE [LARGE SCALE GENOMIC DNA]</scope>
    <source>
        <strain evidence="4 5">11-3469</strain>
    </source>
</reference>
<comment type="caution">
    <text evidence="4">The sequence shown here is derived from an EMBL/GenBank/DDBJ whole genome shotgun (WGS) entry which is preliminary data.</text>
</comment>
<dbReference type="EMBL" id="MVBN01000004">
    <property type="protein sequence ID" value="OOK74919.1"/>
    <property type="molecule type" value="Genomic_DNA"/>
</dbReference>
<dbReference type="AlphaFoldDB" id="A0A1V3X6S6"/>
<organism evidence="4 5">
    <name type="scientific">Mycobacterium kansasii</name>
    <dbReference type="NCBI Taxonomy" id="1768"/>
    <lineage>
        <taxon>Bacteria</taxon>
        <taxon>Bacillati</taxon>
        <taxon>Actinomycetota</taxon>
        <taxon>Actinomycetes</taxon>
        <taxon>Mycobacteriales</taxon>
        <taxon>Mycobacteriaceae</taxon>
        <taxon>Mycobacterium</taxon>
    </lineage>
</organism>
<dbReference type="SUPFAM" id="SSF56349">
    <property type="entry name" value="DNA breaking-rejoining enzymes"/>
    <property type="match status" value="1"/>
</dbReference>
<dbReference type="GO" id="GO:0015074">
    <property type="term" value="P:DNA integration"/>
    <property type="evidence" value="ECO:0007669"/>
    <property type="project" value="InterPro"/>
</dbReference>
<gene>
    <name evidence="4" type="ORF">BZL29_4488</name>
</gene>
<accession>A0A1V3X6S6</accession>
<dbReference type="InterPro" id="IPR002104">
    <property type="entry name" value="Integrase_catalytic"/>
</dbReference>
<feature type="region of interest" description="Disordered" evidence="2">
    <location>
        <begin position="123"/>
        <end position="146"/>
    </location>
</feature>
<keyword evidence="1" id="KW-0233">DNA recombination</keyword>
<dbReference type="STRING" id="1768.B1T50_10940"/>
<feature type="domain" description="Tyr recombinase" evidence="3">
    <location>
        <begin position="55"/>
        <end position="167"/>
    </location>
</feature>
<evidence type="ECO:0000313" key="4">
    <source>
        <dbReference type="EMBL" id="OOK74919.1"/>
    </source>
</evidence>
<dbReference type="Gene3D" id="1.10.443.10">
    <property type="entry name" value="Intergrase catalytic core"/>
    <property type="match status" value="1"/>
</dbReference>
<sequence>MLAFLAGLSDRSRATRRLAWQVLMAVLDYAEADGALAANPGRGVGRNAVPATAPREHRPLTGPQVAALAQHVAARGAVDELLVLFMCYTGLRKTEAQVLELRDLTLTTGPTGVTGGSVRVQLTKARKGAQRVTDTPKSKRSNRTVPLPPWLAKKLAAYLANTHEAAD</sequence>
<protein>
    <submittedName>
        <fullName evidence="4">Phage integrase family protein</fullName>
    </submittedName>
</protein>
<evidence type="ECO:0000313" key="5">
    <source>
        <dbReference type="Proteomes" id="UP000188532"/>
    </source>
</evidence>
<dbReference type="Proteomes" id="UP000188532">
    <property type="component" value="Unassembled WGS sequence"/>
</dbReference>
<evidence type="ECO:0000256" key="2">
    <source>
        <dbReference type="SAM" id="MobiDB-lite"/>
    </source>
</evidence>
<dbReference type="GO" id="GO:0006310">
    <property type="term" value="P:DNA recombination"/>
    <property type="evidence" value="ECO:0007669"/>
    <property type="project" value="UniProtKB-KW"/>
</dbReference>
<name>A0A1V3X6S6_MYCKA</name>
<dbReference type="InterPro" id="IPR013762">
    <property type="entry name" value="Integrase-like_cat_sf"/>
</dbReference>
<dbReference type="GO" id="GO:0003677">
    <property type="term" value="F:DNA binding"/>
    <property type="evidence" value="ECO:0007669"/>
    <property type="project" value="InterPro"/>
</dbReference>
<dbReference type="InterPro" id="IPR011010">
    <property type="entry name" value="DNA_brk_join_enz"/>
</dbReference>
<evidence type="ECO:0000256" key="1">
    <source>
        <dbReference type="ARBA" id="ARBA00023172"/>
    </source>
</evidence>
<proteinExistence type="predicted"/>
<dbReference type="PROSITE" id="PS51898">
    <property type="entry name" value="TYR_RECOMBINASE"/>
    <property type="match status" value="1"/>
</dbReference>
<evidence type="ECO:0000259" key="3">
    <source>
        <dbReference type="PROSITE" id="PS51898"/>
    </source>
</evidence>